<evidence type="ECO:0000313" key="11">
    <source>
        <dbReference type="EMBL" id="SFM56574.1"/>
    </source>
</evidence>
<feature type="compositionally biased region" description="Basic and acidic residues" evidence="10">
    <location>
        <begin position="125"/>
        <end position="134"/>
    </location>
</feature>
<dbReference type="Proteomes" id="UP000243629">
    <property type="component" value="Unassembled WGS sequence"/>
</dbReference>
<evidence type="ECO:0000256" key="9">
    <source>
        <dbReference type="HAMAP-Rule" id="MF_00237"/>
    </source>
</evidence>
<comment type="similarity">
    <text evidence="9">Belongs to the TatB family.</text>
</comment>
<evidence type="ECO:0000313" key="12">
    <source>
        <dbReference type="Proteomes" id="UP000243629"/>
    </source>
</evidence>
<dbReference type="PRINTS" id="PR01506">
    <property type="entry name" value="TATBPROTEIN"/>
</dbReference>
<protein>
    <recommendedName>
        <fullName evidence="9">Sec-independent protein translocase protein TatB</fullName>
    </recommendedName>
</protein>
<keyword evidence="7 9" id="KW-0811">Translocation</keyword>
<keyword evidence="4 9" id="KW-0812">Transmembrane</keyword>
<keyword evidence="6 9" id="KW-1133">Transmembrane helix</keyword>
<comment type="subcellular location">
    <subcellularLocation>
        <location evidence="9">Cell membrane</location>
        <topology evidence="9">Single-pass membrane protein</topology>
    </subcellularLocation>
    <subcellularLocation>
        <location evidence="1">Membrane</location>
        <topology evidence="1">Single-pass membrane protein</topology>
    </subcellularLocation>
</comment>
<dbReference type="GO" id="GO:0033281">
    <property type="term" value="C:TAT protein transport complex"/>
    <property type="evidence" value="ECO:0007669"/>
    <property type="project" value="UniProtKB-UniRule"/>
</dbReference>
<dbReference type="EMBL" id="FOUI01000008">
    <property type="protein sequence ID" value="SFM56574.1"/>
    <property type="molecule type" value="Genomic_DNA"/>
</dbReference>
<proteinExistence type="inferred from homology"/>
<keyword evidence="8 9" id="KW-0472">Membrane</keyword>
<evidence type="ECO:0000256" key="5">
    <source>
        <dbReference type="ARBA" id="ARBA00022927"/>
    </source>
</evidence>
<dbReference type="PANTHER" id="PTHR33162">
    <property type="entry name" value="SEC-INDEPENDENT PROTEIN TRANSLOCASE PROTEIN TATA, CHLOROPLASTIC"/>
    <property type="match status" value="1"/>
</dbReference>
<evidence type="ECO:0000256" key="8">
    <source>
        <dbReference type="ARBA" id="ARBA00023136"/>
    </source>
</evidence>
<gene>
    <name evidence="9" type="primary">tatB</name>
    <name evidence="11" type="ORF">SAMN05216217_10824</name>
</gene>
<evidence type="ECO:0000256" key="4">
    <source>
        <dbReference type="ARBA" id="ARBA00022692"/>
    </source>
</evidence>
<feature type="compositionally biased region" description="Low complexity" evidence="10">
    <location>
        <begin position="106"/>
        <end position="124"/>
    </location>
</feature>
<sequence>MFDIGFIELLVVAVIGLLVLGPERLPGAIRGVSSALGKLRSGINDVREQVERELGADEIRQKLHNDKIMAELAKMEKLGQKKSLNELLNLAEDGSPLPPESKLPKTSDPASPEAAESPATVPAPETHEQSREKD</sequence>
<organism evidence="11 12">
    <name type="scientific">Halopseudomonas yangmingensis</name>
    <dbReference type="NCBI Taxonomy" id="1720063"/>
    <lineage>
        <taxon>Bacteria</taxon>
        <taxon>Pseudomonadati</taxon>
        <taxon>Pseudomonadota</taxon>
        <taxon>Gammaproteobacteria</taxon>
        <taxon>Pseudomonadales</taxon>
        <taxon>Pseudomonadaceae</taxon>
        <taxon>Halopseudomonas</taxon>
    </lineage>
</organism>
<evidence type="ECO:0000256" key="6">
    <source>
        <dbReference type="ARBA" id="ARBA00022989"/>
    </source>
</evidence>
<evidence type="ECO:0000256" key="10">
    <source>
        <dbReference type="SAM" id="MobiDB-lite"/>
    </source>
</evidence>
<reference evidence="12" key="1">
    <citation type="submission" date="2016-10" db="EMBL/GenBank/DDBJ databases">
        <authorList>
            <person name="Varghese N."/>
            <person name="Submissions S."/>
        </authorList>
    </citation>
    <scope>NUCLEOTIDE SEQUENCE [LARGE SCALE GENOMIC DNA]</scope>
    <source>
        <strain evidence="12">DSM 24213</strain>
    </source>
</reference>
<dbReference type="AlphaFoldDB" id="A0A1I4RX15"/>
<dbReference type="RefSeq" id="WP_093475624.1">
    <property type="nucleotide sequence ID" value="NZ_FOUI01000008.1"/>
</dbReference>
<dbReference type="Gene3D" id="1.20.5.3310">
    <property type="match status" value="1"/>
</dbReference>
<accession>A0A1I4RX15</accession>
<comment type="subunit">
    <text evidence="9">The Tat system comprises two distinct complexes: a TatABC complex, containing multiple copies of TatA, TatB and TatC subunits, and a separate TatA complex, containing only TatA subunits. Substrates initially bind to the TatABC complex, which probably triggers association of the separate TatA complex to form the active translocon.</text>
</comment>
<dbReference type="OrthoDB" id="9816005at2"/>
<comment type="function">
    <text evidence="9">Part of the twin-arginine translocation (Tat) system that transports large folded proteins containing a characteristic twin-arginine motif in their signal peptide across membranes. Together with TatC, TatB is part of a receptor directly interacting with Tat signal peptides. TatB may form an oligomeric binding site that transiently accommodates folded Tat precursor proteins before their translocation.</text>
</comment>
<keyword evidence="12" id="KW-1185">Reference proteome</keyword>
<dbReference type="STRING" id="1720063.SAMN05216217_10824"/>
<dbReference type="NCBIfam" id="TIGR01410">
    <property type="entry name" value="tatB"/>
    <property type="match status" value="1"/>
</dbReference>
<dbReference type="PANTHER" id="PTHR33162:SF1">
    <property type="entry name" value="SEC-INDEPENDENT PROTEIN TRANSLOCASE PROTEIN TATA, CHLOROPLASTIC"/>
    <property type="match status" value="1"/>
</dbReference>
<dbReference type="InterPro" id="IPR003369">
    <property type="entry name" value="TatA/B/E"/>
</dbReference>
<dbReference type="HAMAP" id="MF_00237">
    <property type="entry name" value="TatB"/>
    <property type="match status" value="1"/>
</dbReference>
<feature type="region of interest" description="Disordered" evidence="10">
    <location>
        <begin position="85"/>
        <end position="134"/>
    </location>
</feature>
<evidence type="ECO:0000256" key="2">
    <source>
        <dbReference type="ARBA" id="ARBA00022448"/>
    </source>
</evidence>
<keyword evidence="2 9" id="KW-0813">Transport</keyword>
<dbReference type="GO" id="GO:0043953">
    <property type="term" value="P:protein transport by the Tat complex"/>
    <property type="evidence" value="ECO:0007669"/>
    <property type="project" value="UniProtKB-UniRule"/>
</dbReference>
<evidence type="ECO:0000256" key="1">
    <source>
        <dbReference type="ARBA" id="ARBA00004167"/>
    </source>
</evidence>
<keyword evidence="5 9" id="KW-0653">Protein transport</keyword>
<dbReference type="GO" id="GO:0008320">
    <property type="term" value="F:protein transmembrane transporter activity"/>
    <property type="evidence" value="ECO:0007669"/>
    <property type="project" value="UniProtKB-UniRule"/>
</dbReference>
<evidence type="ECO:0000256" key="3">
    <source>
        <dbReference type="ARBA" id="ARBA00022475"/>
    </source>
</evidence>
<dbReference type="InterPro" id="IPR018448">
    <property type="entry name" value="TatB"/>
</dbReference>
<name>A0A1I4RX15_9GAMM</name>
<keyword evidence="3 9" id="KW-1003">Cell membrane</keyword>
<dbReference type="Pfam" id="PF02416">
    <property type="entry name" value="TatA_B_E"/>
    <property type="match status" value="1"/>
</dbReference>
<evidence type="ECO:0000256" key="7">
    <source>
        <dbReference type="ARBA" id="ARBA00023010"/>
    </source>
</evidence>